<feature type="domain" description="HMG box" evidence="3">
    <location>
        <begin position="1"/>
        <end position="42"/>
    </location>
</feature>
<feature type="compositionally biased region" description="Low complexity" evidence="2">
    <location>
        <begin position="40"/>
        <end position="53"/>
    </location>
</feature>
<evidence type="ECO:0000313" key="4">
    <source>
        <dbReference type="EMBL" id="KHN71093.1"/>
    </source>
</evidence>
<dbReference type="Pfam" id="PF00505">
    <property type="entry name" value="HMG_box"/>
    <property type="match status" value="1"/>
</dbReference>
<dbReference type="GO" id="GO:0005634">
    <property type="term" value="C:nucleus"/>
    <property type="evidence" value="ECO:0007669"/>
    <property type="project" value="UniProtKB-UniRule"/>
</dbReference>
<evidence type="ECO:0000259" key="3">
    <source>
        <dbReference type="PROSITE" id="PS50118"/>
    </source>
</evidence>
<dbReference type="SUPFAM" id="SSF47095">
    <property type="entry name" value="HMG-box"/>
    <property type="match status" value="1"/>
</dbReference>
<dbReference type="InterPro" id="IPR009071">
    <property type="entry name" value="HMG_box_dom"/>
</dbReference>
<keyword evidence="5" id="KW-1185">Reference proteome</keyword>
<dbReference type="Gene3D" id="1.10.30.10">
    <property type="entry name" value="High mobility group box domain"/>
    <property type="match status" value="1"/>
</dbReference>
<sequence>MSVVDVTKAAGAEWNTVKDKSKWEKMAADDKKRYEKECASYKAGSGAGSSSSKKASKGKK</sequence>
<name>A0A0B2UNY2_TOXCA</name>
<evidence type="ECO:0000256" key="2">
    <source>
        <dbReference type="SAM" id="MobiDB-lite"/>
    </source>
</evidence>
<gene>
    <name evidence="4" type="primary">Ssrp</name>
    <name evidence="4" type="ORF">Tcan_02527</name>
</gene>
<dbReference type="STRING" id="6265.A0A0B2UNY2"/>
<dbReference type="EMBL" id="JPKZ01022757">
    <property type="protein sequence ID" value="KHN71093.1"/>
    <property type="molecule type" value="Genomic_DNA"/>
</dbReference>
<keyword evidence="1" id="KW-0238">DNA-binding</keyword>
<keyword evidence="1" id="KW-0539">Nucleus</keyword>
<dbReference type="Proteomes" id="UP000031036">
    <property type="component" value="Unassembled WGS sequence"/>
</dbReference>
<proteinExistence type="predicted"/>
<dbReference type="AlphaFoldDB" id="A0A0B2UNY2"/>
<reference evidence="4 5" key="1">
    <citation type="submission" date="2014-11" db="EMBL/GenBank/DDBJ databases">
        <title>Genetic blueprint of the zoonotic pathogen Toxocara canis.</title>
        <authorList>
            <person name="Zhu X.-Q."/>
            <person name="Korhonen P.K."/>
            <person name="Cai H."/>
            <person name="Young N.D."/>
            <person name="Nejsum P."/>
            <person name="von Samson-Himmelstjerna G."/>
            <person name="Boag P.R."/>
            <person name="Tan P."/>
            <person name="Li Q."/>
            <person name="Min J."/>
            <person name="Yang Y."/>
            <person name="Wang X."/>
            <person name="Fang X."/>
            <person name="Hall R.S."/>
            <person name="Hofmann A."/>
            <person name="Sternberg P.W."/>
            <person name="Jex A.R."/>
            <person name="Gasser R.B."/>
        </authorList>
    </citation>
    <scope>NUCLEOTIDE SEQUENCE [LARGE SCALE GENOMIC DNA]</scope>
    <source>
        <strain evidence="4">PN_DK_2014</strain>
    </source>
</reference>
<organism evidence="4 5">
    <name type="scientific">Toxocara canis</name>
    <name type="common">Canine roundworm</name>
    <dbReference type="NCBI Taxonomy" id="6265"/>
    <lineage>
        <taxon>Eukaryota</taxon>
        <taxon>Metazoa</taxon>
        <taxon>Ecdysozoa</taxon>
        <taxon>Nematoda</taxon>
        <taxon>Chromadorea</taxon>
        <taxon>Rhabditida</taxon>
        <taxon>Spirurina</taxon>
        <taxon>Ascaridomorpha</taxon>
        <taxon>Ascaridoidea</taxon>
        <taxon>Toxocaridae</taxon>
        <taxon>Toxocara</taxon>
    </lineage>
</organism>
<accession>A0A0B2UNY2</accession>
<evidence type="ECO:0000256" key="1">
    <source>
        <dbReference type="PROSITE-ProRule" id="PRU00267"/>
    </source>
</evidence>
<feature type="DNA-binding region" description="HMG box" evidence="1">
    <location>
        <begin position="1"/>
        <end position="42"/>
    </location>
</feature>
<evidence type="ECO:0000313" key="5">
    <source>
        <dbReference type="Proteomes" id="UP000031036"/>
    </source>
</evidence>
<protein>
    <submittedName>
        <fullName evidence="4">FACT complex subunit Ssrp1</fullName>
    </submittedName>
</protein>
<feature type="region of interest" description="Disordered" evidence="2">
    <location>
        <begin position="40"/>
        <end position="60"/>
    </location>
</feature>
<dbReference type="InterPro" id="IPR036910">
    <property type="entry name" value="HMG_box_dom_sf"/>
</dbReference>
<dbReference type="PROSITE" id="PS50118">
    <property type="entry name" value="HMG_BOX_2"/>
    <property type="match status" value="1"/>
</dbReference>
<dbReference type="OrthoDB" id="1919336at2759"/>
<dbReference type="GO" id="GO:0003677">
    <property type="term" value="F:DNA binding"/>
    <property type="evidence" value="ECO:0007669"/>
    <property type="project" value="UniProtKB-UniRule"/>
</dbReference>
<comment type="caution">
    <text evidence="4">The sequence shown here is derived from an EMBL/GenBank/DDBJ whole genome shotgun (WGS) entry which is preliminary data.</text>
</comment>